<sequence length="1107" mass="119654">MKNLTASALLFLFCIQAVAQTASSADTSGTWQSYGSLLDKAKYPEIKGRLFNYNWRDLETSPNVWNWVQFDNDLNAWAADSLPVILLIYTKEDAPDWLYKNGVPKVTEKDEQGNSIGYSPYYADTDYKRFFKRMITNVHQHLETLPTGTRKQVIAIQACLGNTGDYIGYKGIVDAKYALTADEFFELYKEFSLYYYNEYANTSPKIYHLSNPSNDGADETNWLMANCPGSWLKTGSIGKGYQLNDELSKSRWLYDIMNKPQNGVYIKTRSEISGPSTMAGTWLKAPYKNMYALMCYDIYWGLDINNQSGSQIQDSLQDAALSFFNKYAGQKDGLKSTNALCALRDGLDCTDTVRFPIAEFGVLNRKDSTRYKNIVNRFTAFGARLDDATAATQDELSNLAAAGINDVGWDIFRGNYERHLHQLLPNETSIGYWNVNAPADSTAMYGRFARGFDIANGKKALYFDIDDSSFLNRAPVNAAYPVSIDITYRDSGYGSFRLYYDAKGGIEKPSIQVTCTNSGSWKKASVTLYDGYFGNRSANNSDFYIKSTNSKNVIFSTIELSRPNPDKSDIGFAATSLSNFDTLCVNATSTKNILLKAAFLTGTNVVVGPLKGYVFSLTANGLFTDSLIINDYGTTINKTIYVQFKPLAPGVYNGTLIISGGGVSAINIPVSGVAINSIPQISALVSNVTCNGKKNGFINLTLTGGNAPFTYSWTSADFNTFKSSSEDIADLKPASYSVDIVAKAGCKISNTYTIAEPATLEVAIIKDSDILCKGGTTTITVTASGGVLPYTGVGVFTGNAGTNNFTVTDSNGCTATNKIVLTNGTAVAPSKPLEIFSPVADEAGVCGGGKFSFYIDTVPTATSYTWVPPAGAIITQTSTNGTGINIKVPSTFVAAPISVTANNACGSSFAAIKAVNLIPAAPAAISGPVTVVKNTVGLVYTVTPIISGLTYTWTANNGVKITAGQNTPSITVTWGNLAGRLTVKASNSCGFSPITTLDIGITAAFADTATAANLFAASTIIQKPAVFYVAPNPVTDKAMLYFTANKMAQYYISISDLNGRQQLRTSFISTKGQNAVPLDVQHFAKGIYNITLFDEKGNRQSTHLLKL</sequence>
<accession>A0A8J8FA10</accession>
<keyword evidence="1" id="KW-0732">Signal</keyword>
<keyword evidence="5" id="KW-1185">Reference proteome</keyword>
<feature type="signal peptide" evidence="1">
    <location>
        <begin position="1"/>
        <end position="19"/>
    </location>
</feature>
<dbReference type="Proteomes" id="UP000598971">
    <property type="component" value="Unassembled WGS sequence"/>
</dbReference>
<feature type="domain" description="PKD-like" evidence="3">
    <location>
        <begin position="837"/>
        <end position="911"/>
    </location>
</feature>
<protein>
    <submittedName>
        <fullName evidence="4">T9SS type A sorting domain-containing protein</fullName>
    </submittedName>
</protein>
<feature type="domain" description="Secretion system C-terminal sorting" evidence="2">
    <location>
        <begin position="1031"/>
        <end position="1098"/>
    </location>
</feature>
<dbReference type="EMBL" id="WHPF01000001">
    <property type="protein sequence ID" value="NNV53905.1"/>
    <property type="molecule type" value="Genomic_DNA"/>
</dbReference>
<evidence type="ECO:0000259" key="3">
    <source>
        <dbReference type="Pfam" id="PF19408"/>
    </source>
</evidence>
<dbReference type="InterPro" id="IPR045829">
    <property type="entry name" value="PKD_6"/>
</dbReference>
<name>A0A8J8FA10_9BACT</name>
<evidence type="ECO:0000313" key="5">
    <source>
        <dbReference type="Proteomes" id="UP000598971"/>
    </source>
</evidence>
<evidence type="ECO:0000259" key="2">
    <source>
        <dbReference type="Pfam" id="PF18962"/>
    </source>
</evidence>
<feature type="domain" description="PKD-like" evidence="3">
    <location>
        <begin position="919"/>
        <end position="998"/>
    </location>
</feature>
<dbReference type="AlphaFoldDB" id="A0A8J8FA10"/>
<dbReference type="InterPro" id="IPR026444">
    <property type="entry name" value="Secre_tail"/>
</dbReference>
<organism evidence="4 5">
    <name type="scientific">Limnovirga soli</name>
    <dbReference type="NCBI Taxonomy" id="2656915"/>
    <lineage>
        <taxon>Bacteria</taxon>
        <taxon>Pseudomonadati</taxon>
        <taxon>Bacteroidota</taxon>
        <taxon>Chitinophagia</taxon>
        <taxon>Chitinophagales</taxon>
        <taxon>Chitinophagaceae</taxon>
        <taxon>Limnovirga</taxon>
    </lineage>
</organism>
<dbReference type="NCBIfam" id="TIGR04183">
    <property type="entry name" value="Por_Secre_tail"/>
    <property type="match status" value="1"/>
</dbReference>
<dbReference type="InterPro" id="IPR025667">
    <property type="entry name" value="SprB_repeat"/>
</dbReference>
<feature type="chain" id="PRO_5035247324" evidence="1">
    <location>
        <begin position="20"/>
        <end position="1107"/>
    </location>
</feature>
<gene>
    <name evidence="4" type="ORF">GD597_00450</name>
</gene>
<reference evidence="4" key="1">
    <citation type="submission" date="2019-10" db="EMBL/GenBank/DDBJ databases">
        <title>Draft genome sequence of Panacibacter sp. KCS-6.</title>
        <authorList>
            <person name="Yim K.J."/>
        </authorList>
    </citation>
    <scope>NUCLEOTIDE SEQUENCE</scope>
    <source>
        <strain evidence="4">KCS-6</strain>
    </source>
</reference>
<evidence type="ECO:0000256" key="1">
    <source>
        <dbReference type="SAM" id="SignalP"/>
    </source>
</evidence>
<dbReference type="Gene3D" id="3.20.20.80">
    <property type="entry name" value="Glycosidases"/>
    <property type="match status" value="1"/>
</dbReference>
<dbReference type="RefSeq" id="WP_171605822.1">
    <property type="nucleotide sequence ID" value="NZ_WHPF01000001.1"/>
</dbReference>
<dbReference type="Pfam" id="PF19408">
    <property type="entry name" value="PKD_6"/>
    <property type="match status" value="2"/>
</dbReference>
<dbReference type="Pfam" id="PF13573">
    <property type="entry name" value="SprB"/>
    <property type="match status" value="1"/>
</dbReference>
<comment type="caution">
    <text evidence="4">The sequence shown here is derived from an EMBL/GenBank/DDBJ whole genome shotgun (WGS) entry which is preliminary data.</text>
</comment>
<evidence type="ECO:0000313" key="4">
    <source>
        <dbReference type="EMBL" id="NNV53905.1"/>
    </source>
</evidence>
<dbReference type="Pfam" id="PF18962">
    <property type="entry name" value="Por_Secre_tail"/>
    <property type="match status" value="1"/>
</dbReference>
<proteinExistence type="predicted"/>